<organism evidence="2 3">
    <name type="scientific">candidate division MSBL1 archaeon SCGC-AAA833K04</name>
    <dbReference type="NCBI Taxonomy" id="1698258"/>
    <lineage>
        <taxon>Archaea</taxon>
        <taxon>Methanobacteriati</taxon>
        <taxon>Methanobacteriota</taxon>
        <taxon>candidate division MSBL1</taxon>
    </lineage>
</organism>
<reference evidence="2 3" key="1">
    <citation type="journal article" date="2016" name="Sci. Rep.">
        <title>Metabolic traits of an uncultured archaeal lineage -MSBL1- from brine pools of the Red Sea.</title>
        <authorList>
            <person name="Mwirichia R."/>
            <person name="Alam I."/>
            <person name="Rashid M."/>
            <person name="Vinu M."/>
            <person name="Ba-Alawi W."/>
            <person name="Anthony Kamau A."/>
            <person name="Kamanda Ngugi D."/>
            <person name="Goker M."/>
            <person name="Klenk H.P."/>
            <person name="Bajic V."/>
            <person name="Stingl U."/>
        </authorList>
    </citation>
    <scope>NUCLEOTIDE SEQUENCE [LARGE SCALE GENOMIC DNA]</scope>
    <source>
        <strain evidence="2">SCGC-AAA833K04</strain>
    </source>
</reference>
<evidence type="ECO:0000313" key="3">
    <source>
        <dbReference type="Proteomes" id="UP000070038"/>
    </source>
</evidence>
<dbReference type="PROSITE" id="PS51186">
    <property type="entry name" value="GNAT"/>
    <property type="match status" value="1"/>
</dbReference>
<sequence length="103" mass="11946">MQIERQELDEGYRYVVWNDYGTQIIGRAILKDEPNFVLLKDINIQRSLRGKGLGSKLLNQISMDFEGSELVANVFEGRVDWYQRHGFKPEDSEGQLVKVKKLS</sequence>
<evidence type="ECO:0000313" key="2">
    <source>
        <dbReference type="EMBL" id="KXB09232.1"/>
    </source>
</evidence>
<keyword evidence="3" id="KW-1185">Reference proteome</keyword>
<proteinExistence type="predicted"/>
<evidence type="ECO:0000259" key="1">
    <source>
        <dbReference type="PROSITE" id="PS51186"/>
    </source>
</evidence>
<dbReference type="InterPro" id="IPR000182">
    <property type="entry name" value="GNAT_dom"/>
</dbReference>
<protein>
    <recommendedName>
        <fullName evidence="1">N-acetyltransferase domain-containing protein</fullName>
    </recommendedName>
</protein>
<dbReference type="EMBL" id="LHYN01000009">
    <property type="protein sequence ID" value="KXB09232.1"/>
    <property type="molecule type" value="Genomic_DNA"/>
</dbReference>
<dbReference type="SUPFAM" id="SSF55729">
    <property type="entry name" value="Acyl-CoA N-acyltransferases (Nat)"/>
    <property type="match status" value="1"/>
</dbReference>
<feature type="domain" description="N-acetyltransferase" evidence="1">
    <location>
        <begin position="1"/>
        <end position="103"/>
    </location>
</feature>
<dbReference type="GO" id="GO:0016747">
    <property type="term" value="F:acyltransferase activity, transferring groups other than amino-acyl groups"/>
    <property type="evidence" value="ECO:0007669"/>
    <property type="project" value="InterPro"/>
</dbReference>
<name>A0A133VS22_9EURY</name>
<dbReference type="Proteomes" id="UP000070038">
    <property type="component" value="Unassembled WGS sequence"/>
</dbReference>
<accession>A0A133VS22</accession>
<gene>
    <name evidence="2" type="ORF">AKJ46_00680</name>
</gene>
<dbReference type="AlphaFoldDB" id="A0A133VS22"/>
<dbReference type="Gene3D" id="3.40.630.30">
    <property type="match status" value="1"/>
</dbReference>
<dbReference type="Pfam" id="PF13508">
    <property type="entry name" value="Acetyltransf_7"/>
    <property type="match status" value="1"/>
</dbReference>
<comment type="caution">
    <text evidence="2">The sequence shown here is derived from an EMBL/GenBank/DDBJ whole genome shotgun (WGS) entry which is preliminary data.</text>
</comment>
<dbReference type="InterPro" id="IPR016181">
    <property type="entry name" value="Acyl_CoA_acyltransferase"/>
</dbReference>